<sequence length="46" mass="5192">MRTIYFILLLTAIAEFRAEVHGEDSMIGCFIRGLEDIDDGRCKASN</sequence>
<evidence type="ECO:0000313" key="1">
    <source>
        <dbReference type="EMBL" id="GHB47649.1"/>
    </source>
</evidence>
<organism evidence="1 2">
    <name type="scientific">Pseudovibrio japonicus</name>
    <dbReference type="NCBI Taxonomy" id="366534"/>
    <lineage>
        <taxon>Bacteria</taxon>
        <taxon>Pseudomonadati</taxon>
        <taxon>Pseudomonadota</taxon>
        <taxon>Alphaproteobacteria</taxon>
        <taxon>Hyphomicrobiales</taxon>
        <taxon>Stappiaceae</taxon>
        <taxon>Pseudovibrio</taxon>
    </lineage>
</organism>
<comment type="caution">
    <text evidence="1">The sequence shown here is derived from an EMBL/GenBank/DDBJ whole genome shotgun (WGS) entry which is preliminary data.</text>
</comment>
<name>A0ABQ3ES67_9HYPH</name>
<accession>A0ABQ3ES67</accession>
<reference evidence="2" key="1">
    <citation type="journal article" date="2019" name="Int. J. Syst. Evol. Microbiol.">
        <title>The Global Catalogue of Microorganisms (GCM) 10K type strain sequencing project: providing services to taxonomists for standard genome sequencing and annotation.</title>
        <authorList>
            <consortium name="The Broad Institute Genomics Platform"/>
            <consortium name="The Broad Institute Genome Sequencing Center for Infectious Disease"/>
            <person name="Wu L."/>
            <person name="Ma J."/>
        </authorList>
    </citation>
    <scope>NUCLEOTIDE SEQUENCE [LARGE SCALE GENOMIC DNA]</scope>
    <source>
        <strain evidence="2">KCTC 12861</strain>
    </source>
</reference>
<evidence type="ECO:0000313" key="2">
    <source>
        <dbReference type="Proteomes" id="UP000637980"/>
    </source>
</evidence>
<proteinExistence type="predicted"/>
<dbReference type="RefSeq" id="WP_189438692.1">
    <property type="nucleotide sequence ID" value="NZ_BMXE01000010.1"/>
</dbReference>
<gene>
    <name evidence="1" type="ORF">GCM10007094_41170</name>
</gene>
<dbReference type="Proteomes" id="UP000637980">
    <property type="component" value="Unassembled WGS sequence"/>
</dbReference>
<dbReference type="EMBL" id="BMXE01000010">
    <property type="protein sequence ID" value="GHB47649.1"/>
    <property type="molecule type" value="Genomic_DNA"/>
</dbReference>
<protein>
    <submittedName>
        <fullName evidence="1">Uncharacterized protein</fullName>
    </submittedName>
</protein>
<keyword evidence="2" id="KW-1185">Reference proteome</keyword>